<evidence type="ECO:0000256" key="4">
    <source>
        <dbReference type="SAM" id="Coils"/>
    </source>
</evidence>
<evidence type="ECO:0000256" key="3">
    <source>
        <dbReference type="ARBA" id="ARBA00023242"/>
    </source>
</evidence>
<dbReference type="AlphaFoldDB" id="A0A060SCF6"/>
<dbReference type="GO" id="GO:0005634">
    <property type="term" value="C:nucleus"/>
    <property type="evidence" value="ECO:0007669"/>
    <property type="project" value="UniProtKB-SubCell"/>
</dbReference>
<proteinExistence type="predicted"/>
<comment type="caution">
    <text evidence="7">The sequence shown here is derived from an EMBL/GenBank/DDBJ whole genome shotgun (WGS) entry which is preliminary data.</text>
</comment>
<dbReference type="PANTHER" id="PTHR15107">
    <property type="entry name" value="RETINOBLASTOMA BINDING PROTEIN 8"/>
    <property type="match status" value="1"/>
</dbReference>
<evidence type="ECO:0000313" key="7">
    <source>
        <dbReference type="EMBL" id="CDO70073.1"/>
    </source>
</evidence>
<feature type="compositionally biased region" description="Basic and acidic residues" evidence="5">
    <location>
        <begin position="433"/>
        <end position="442"/>
    </location>
</feature>
<comment type="subcellular location">
    <subcellularLocation>
        <location evidence="1">Nucleus</location>
    </subcellularLocation>
</comment>
<feature type="compositionally biased region" description="Low complexity" evidence="5">
    <location>
        <begin position="259"/>
        <end position="271"/>
    </location>
</feature>
<evidence type="ECO:0000256" key="5">
    <source>
        <dbReference type="SAM" id="MobiDB-lite"/>
    </source>
</evidence>
<feature type="compositionally biased region" description="Low complexity" evidence="5">
    <location>
        <begin position="295"/>
        <end position="306"/>
    </location>
</feature>
<evidence type="ECO:0000256" key="1">
    <source>
        <dbReference type="ARBA" id="ARBA00004123"/>
    </source>
</evidence>
<feature type="region of interest" description="Disordered" evidence="5">
    <location>
        <begin position="252"/>
        <end position="510"/>
    </location>
</feature>
<feature type="domain" description="DNA endonuclease activator Ctp1 C-terminal" evidence="6">
    <location>
        <begin position="554"/>
        <end position="656"/>
    </location>
</feature>
<sequence length="680" mass="76669">MPKGPTRTSSHIPGKQVQFLESKVNRLRWINNDLNKQVFEAVQRGHRLAAKLGYQNLEDAELALATQPRDGEQSQLEAQLSQHPPEELATHVQDLQSELIGHINLSKSTLAALEDALHEMNALREENAGLRREVEKLSQEHAKEDTDHASEAPTEAEYLRAELKLLQKQYADLQKTKEESEKKHAEDYTRWKNFKIWLTTEQKNELKRAAKRRKLTPLEEDMRRTTVVDDTPELPPGDEWDTRYGLVKKKFLASKRPGTSPTSARSSTSVRSDSRKNPVILASRDLNSPSRRRSLATTAALATSSAKIPALQIPQEHHKRRSSVELPQEEGHASSETEPETQSVTFIYPSQIDVTAGPSTIPQKRSRSPEEERSSSETEFESQAPTFVYPSQIPSEPPQSLMDMTPKPRPAVQRGDQLWTPISALRPQQISKGKVEAAESARESSPTTSATTHVVRPALPTSVIRDTKPSLLDTPISPRRRKGKGRVVQGDKENGGSRENTPSTPVAGGRQLALPDYSVFKGRGRYGKEQEAANETINALYALDPKHNDGVGFQFEEVVRDKQRRKHMHAVDCECCRDYYEAIGPLPAPAKGPVWRSPRSTPSKRRRVDSFEDDDDEVAAAAIEEHKQAISRHREHWPRAKTPPRYWNIEFPTTQQVEEMNAEAARMHEEKRQMIAREAA</sequence>
<gene>
    <name evidence="7" type="ORF">BN946_scf184601.g26</name>
</gene>
<organism evidence="7 8">
    <name type="scientific">Pycnoporus cinnabarinus</name>
    <name type="common">Cinnabar-red polypore</name>
    <name type="synonym">Trametes cinnabarina</name>
    <dbReference type="NCBI Taxonomy" id="5643"/>
    <lineage>
        <taxon>Eukaryota</taxon>
        <taxon>Fungi</taxon>
        <taxon>Dikarya</taxon>
        <taxon>Basidiomycota</taxon>
        <taxon>Agaricomycotina</taxon>
        <taxon>Agaricomycetes</taxon>
        <taxon>Polyporales</taxon>
        <taxon>Polyporaceae</taxon>
        <taxon>Trametes</taxon>
    </lineage>
</organism>
<dbReference type="InterPro" id="IPR013882">
    <property type="entry name" value="Ctp1_C"/>
</dbReference>
<feature type="compositionally biased region" description="Basic and acidic residues" evidence="5">
    <location>
        <begin position="367"/>
        <end position="376"/>
    </location>
</feature>
<feature type="compositionally biased region" description="Polar residues" evidence="5">
    <location>
        <begin position="443"/>
        <end position="452"/>
    </location>
</feature>
<dbReference type="HOGENOM" id="CLU_024644_0_0_1"/>
<dbReference type="OrthoDB" id="5801062at2759"/>
<keyword evidence="3" id="KW-0539">Nucleus</keyword>
<keyword evidence="8" id="KW-1185">Reference proteome</keyword>
<evidence type="ECO:0000256" key="2">
    <source>
        <dbReference type="ARBA" id="ARBA00022763"/>
    </source>
</evidence>
<dbReference type="GO" id="GO:0003684">
    <property type="term" value="F:damaged DNA binding"/>
    <property type="evidence" value="ECO:0007669"/>
    <property type="project" value="TreeGrafter"/>
</dbReference>
<dbReference type="InterPro" id="IPR033316">
    <property type="entry name" value="RBBP8-like"/>
</dbReference>
<feature type="coiled-coil region" evidence="4">
    <location>
        <begin position="106"/>
        <end position="183"/>
    </location>
</feature>
<dbReference type="STRING" id="5643.A0A060SCF6"/>
<dbReference type="Proteomes" id="UP000029665">
    <property type="component" value="Unassembled WGS sequence"/>
</dbReference>
<protein>
    <recommendedName>
        <fullName evidence="6">DNA endonuclease activator Ctp1 C-terminal domain-containing protein</fullName>
    </recommendedName>
</protein>
<accession>A0A060SCF6</accession>
<keyword evidence="2" id="KW-0227">DNA damage</keyword>
<dbReference type="OMA" id="ARMHAQK"/>
<dbReference type="GO" id="GO:0010792">
    <property type="term" value="P:DNA double-strand break processing involved in repair via single-strand annealing"/>
    <property type="evidence" value="ECO:0007669"/>
    <property type="project" value="TreeGrafter"/>
</dbReference>
<dbReference type="Pfam" id="PF08573">
    <property type="entry name" value="SAE2"/>
    <property type="match status" value="1"/>
</dbReference>
<feature type="compositionally biased region" description="Polar residues" evidence="5">
    <location>
        <begin position="336"/>
        <end position="345"/>
    </location>
</feature>
<reference evidence="7" key="1">
    <citation type="submission" date="2014-01" db="EMBL/GenBank/DDBJ databases">
        <title>The genome of the white-rot fungus Pycnoporus cinnabarinus: a basidiomycete model with a versatile arsenal for lignocellulosic biomass breakdown.</title>
        <authorList>
            <person name="Levasseur A."/>
            <person name="Lomascolo A."/>
            <person name="Ruiz-Duenas F.J."/>
            <person name="Uzan E."/>
            <person name="Piumi F."/>
            <person name="Kues U."/>
            <person name="Ram A.F.J."/>
            <person name="Murat C."/>
            <person name="Haon M."/>
            <person name="Benoit I."/>
            <person name="Arfi Y."/>
            <person name="Chevret D."/>
            <person name="Drula E."/>
            <person name="Kwon M.J."/>
            <person name="Gouret P."/>
            <person name="Lesage-Meessen L."/>
            <person name="Lombard V."/>
            <person name="Mariette J."/>
            <person name="Noirot C."/>
            <person name="Park J."/>
            <person name="Patyshakuliyeva A."/>
            <person name="Wieneger R.A.B."/>
            <person name="Wosten H.A.B."/>
            <person name="Martin F."/>
            <person name="Coutinho P.M."/>
            <person name="de Vries R."/>
            <person name="Martinez A.T."/>
            <person name="Klopp C."/>
            <person name="Pontarotti P."/>
            <person name="Henrissat B."/>
            <person name="Record E."/>
        </authorList>
    </citation>
    <scope>NUCLEOTIDE SEQUENCE [LARGE SCALE GENOMIC DNA]</scope>
    <source>
        <strain evidence="7">BRFM137</strain>
    </source>
</reference>
<dbReference type="EMBL" id="CCBP010000066">
    <property type="protein sequence ID" value="CDO70073.1"/>
    <property type="molecule type" value="Genomic_DNA"/>
</dbReference>
<name>A0A060SCF6_PYCCI</name>
<feature type="region of interest" description="Disordered" evidence="5">
    <location>
        <begin position="591"/>
        <end position="613"/>
    </location>
</feature>
<keyword evidence="4" id="KW-0175">Coiled coil</keyword>
<dbReference type="PANTHER" id="PTHR15107:SF0">
    <property type="entry name" value="DNA ENDONUCLEASE ACTIVATOR CTP1 C-TERMINAL DOMAIN-CONTAINING PROTEIN"/>
    <property type="match status" value="1"/>
</dbReference>
<evidence type="ECO:0000313" key="8">
    <source>
        <dbReference type="Proteomes" id="UP000029665"/>
    </source>
</evidence>
<evidence type="ECO:0000259" key="6">
    <source>
        <dbReference type="Pfam" id="PF08573"/>
    </source>
</evidence>